<comment type="similarity">
    <text evidence="2 6">Belongs to the nematode receptor-like protein srg family.</text>
</comment>
<dbReference type="PRINTS" id="PR00698">
    <property type="entry name" value="TMPROTEINSRG"/>
</dbReference>
<feature type="transmembrane region" description="Helical" evidence="6">
    <location>
        <begin position="39"/>
        <end position="62"/>
    </location>
</feature>
<keyword evidence="3 6" id="KW-0812">Transmembrane</keyword>
<keyword evidence="5 6" id="KW-0472">Membrane</keyword>
<evidence type="ECO:0000313" key="8">
    <source>
        <dbReference type="WBParaSite" id="HCON_00042150-00001"/>
    </source>
</evidence>
<dbReference type="PANTHER" id="PTHR31552">
    <property type="entry name" value="SERPENTINE RECEPTOR CLASS GAMMA"/>
    <property type="match status" value="1"/>
</dbReference>
<dbReference type="WBParaSite" id="HCON_00042150-00001">
    <property type="protein sequence ID" value="HCON_00042150-00001"/>
    <property type="gene ID" value="HCON_00042150"/>
</dbReference>
<dbReference type="Proteomes" id="UP000025227">
    <property type="component" value="Unplaced"/>
</dbReference>
<sequence length="340" mass="38986">MLAFLLYIRLAYCIPSIVLYVVVMCLISKDRQRLFGSFYSLLIIQAVTNMFVFITNFYVIQLASETNAQTWWKGIYTKVPQFLIRICSCMALHFSFVQAYITFLISLNRMTVIVWPVKGERLWSIGVPLGTVLCYISPFIATFPYLTNNASWNYSSITDSYIVINDVDVAAIWFQLYVFLAVMILASSSVSVISLASLWIRRKGSRHNRLERNMFMLALGDFLIEIVLFILMTVVYKDQIIVDHDETISLIVLPFALDLKSLSTPYLIVVLNESVRTRLLRRLKLRKQVVPSRNSVLRRRMGTSSPTPDRIFRASTEATARSTNSAPRSLCVSSIRIHEK</sequence>
<name>A0A7I4Y2E3_HAECO</name>
<accession>A0A7I4Y2E3</accession>
<reference evidence="8" key="1">
    <citation type="submission" date="2020-12" db="UniProtKB">
        <authorList>
            <consortium name="WormBaseParasite"/>
        </authorList>
    </citation>
    <scope>IDENTIFICATION</scope>
    <source>
        <strain evidence="8">MHco3</strain>
    </source>
</reference>
<organism evidence="7 8">
    <name type="scientific">Haemonchus contortus</name>
    <name type="common">Barber pole worm</name>
    <dbReference type="NCBI Taxonomy" id="6289"/>
    <lineage>
        <taxon>Eukaryota</taxon>
        <taxon>Metazoa</taxon>
        <taxon>Ecdysozoa</taxon>
        <taxon>Nematoda</taxon>
        <taxon>Chromadorea</taxon>
        <taxon>Rhabditida</taxon>
        <taxon>Rhabditina</taxon>
        <taxon>Rhabditomorpha</taxon>
        <taxon>Strongyloidea</taxon>
        <taxon>Trichostrongylidae</taxon>
        <taxon>Haemonchus</taxon>
    </lineage>
</organism>
<evidence type="ECO:0000256" key="4">
    <source>
        <dbReference type="ARBA" id="ARBA00022989"/>
    </source>
</evidence>
<proteinExistence type="inferred from homology"/>
<keyword evidence="7" id="KW-1185">Reference proteome</keyword>
<evidence type="ECO:0000256" key="2">
    <source>
        <dbReference type="ARBA" id="ARBA00005692"/>
    </source>
</evidence>
<dbReference type="GO" id="GO:0007606">
    <property type="term" value="P:sensory perception of chemical stimulus"/>
    <property type="evidence" value="ECO:0007669"/>
    <property type="project" value="UniProtKB-UniRule"/>
</dbReference>
<feature type="transmembrane region" description="Helical" evidence="6">
    <location>
        <begin position="82"/>
        <end position="101"/>
    </location>
</feature>
<feature type="transmembrane region" description="Helical" evidence="6">
    <location>
        <begin position="248"/>
        <end position="271"/>
    </location>
</feature>
<evidence type="ECO:0000256" key="1">
    <source>
        <dbReference type="ARBA" id="ARBA00004141"/>
    </source>
</evidence>
<evidence type="ECO:0000256" key="6">
    <source>
        <dbReference type="RuleBase" id="RU280813"/>
    </source>
</evidence>
<evidence type="ECO:0000256" key="5">
    <source>
        <dbReference type="ARBA" id="ARBA00023136"/>
    </source>
</evidence>
<evidence type="ECO:0000256" key="3">
    <source>
        <dbReference type="ARBA" id="ARBA00022692"/>
    </source>
</evidence>
<dbReference type="GO" id="GO:0016020">
    <property type="term" value="C:membrane"/>
    <property type="evidence" value="ECO:0007669"/>
    <property type="project" value="UniProtKB-SubCell"/>
</dbReference>
<dbReference type="OrthoDB" id="5805259at2759"/>
<keyword evidence="4 6" id="KW-1133">Transmembrane helix</keyword>
<dbReference type="InterPro" id="IPR000609">
    <property type="entry name" value="7TM_GPCR_serpentine_rcpt_Srg"/>
</dbReference>
<feature type="transmembrane region" description="Helical" evidence="6">
    <location>
        <begin position="6"/>
        <end position="27"/>
    </location>
</feature>
<protein>
    <recommendedName>
        <fullName evidence="6">Serpentine receptor class gamma</fullName>
    </recommendedName>
</protein>
<dbReference type="Pfam" id="PF02118">
    <property type="entry name" value="Srg"/>
    <property type="match status" value="1"/>
</dbReference>
<evidence type="ECO:0000313" key="7">
    <source>
        <dbReference type="Proteomes" id="UP000025227"/>
    </source>
</evidence>
<dbReference type="GO" id="GO:0004888">
    <property type="term" value="F:transmembrane signaling receptor activity"/>
    <property type="evidence" value="ECO:0007669"/>
    <property type="project" value="InterPro"/>
</dbReference>
<dbReference type="Gene3D" id="1.20.1070.10">
    <property type="entry name" value="Rhodopsin 7-helix transmembrane proteins"/>
    <property type="match status" value="1"/>
</dbReference>
<feature type="transmembrane region" description="Helical" evidence="6">
    <location>
        <begin position="176"/>
        <end position="201"/>
    </location>
</feature>
<feature type="transmembrane region" description="Helical" evidence="6">
    <location>
        <begin position="122"/>
        <end position="146"/>
    </location>
</feature>
<feature type="transmembrane region" description="Helical" evidence="6">
    <location>
        <begin position="213"/>
        <end position="236"/>
    </location>
</feature>
<dbReference type="AlphaFoldDB" id="A0A7I4Y2E3"/>
<dbReference type="PANTHER" id="PTHR31552:SF8">
    <property type="entry name" value="SERPENTINE RECEPTOR CLASS GAMMA"/>
    <property type="match status" value="1"/>
</dbReference>
<dbReference type="SUPFAM" id="SSF81321">
    <property type="entry name" value="Family A G protein-coupled receptor-like"/>
    <property type="match status" value="1"/>
</dbReference>
<comment type="subcellular location">
    <subcellularLocation>
        <location evidence="1">Membrane</location>
        <topology evidence="1">Multi-pass membrane protein</topology>
    </subcellularLocation>
</comment>